<keyword evidence="5" id="KW-0808">Transferase</keyword>
<dbReference type="PROSITE" id="PS00018">
    <property type="entry name" value="EF_HAND_1"/>
    <property type="match status" value="4"/>
</dbReference>
<feature type="domain" description="EF-hand" evidence="14">
    <location>
        <begin position="174"/>
        <end position="205"/>
    </location>
</feature>
<keyword evidence="7" id="KW-0677">Repeat</keyword>
<evidence type="ECO:0000259" key="14">
    <source>
        <dbReference type="PROSITE" id="PS50222"/>
    </source>
</evidence>
<dbReference type="EC" id="2.7.11.1" evidence="2"/>
<evidence type="ECO:0000256" key="3">
    <source>
        <dbReference type="ARBA" id="ARBA00022527"/>
    </source>
</evidence>
<dbReference type="InterPro" id="IPR011992">
    <property type="entry name" value="EF-hand-dom_pair"/>
</dbReference>
<comment type="catalytic activity">
    <reaction evidence="13">
        <text>L-seryl-[protein] + ATP = O-phospho-L-seryl-[protein] + ADP + H(+)</text>
        <dbReference type="Rhea" id="RHEA:17989"/>
        <dbReference type="Rhea" id="RHEA-COMP:9863"/>
        <dbReference type="Rhea" id="RHEA-COMP:11604"/>
        <dbReference type="ChEBI" id="CHEBI:15378"/>
        <dbReference type="ChEBI" id="CHEBI:29999"/>
        <dbReference type="ChEBI" id="CHEBI:30616"/>
        <dbReference type="ChEBI" id="CHEBI:83421"/>
        <dbReference type="ChEBI" id="CHEBI:456216"/>
        <dbReference type="EC" id="2.7.11.1"/>
    </reaction>
</comment>
<dbReference type="EMBL" id="VEPZ02000632">
    <property type="protein sequence ID" value="KAE8721368.1"/>
    <property type="molecule type" value="Genomic_DNA"/>
</dbReference>
<dbReference type="CDD" id="cd00051">
    <property type="entry name" value="EFh"/>
    <property type="match status" value="1"/>
</dbReference>
<name>A0A6A3C162_HIBSY</name>
<dbReference type="PANTHER" id="PTHR24349">
    <property type="entry name" value="SERINE/THREONINE-PROTEIN KINASE"/>
    <property type="match status" value="1"/>
</dbReference>
<evidence type="ECO:0000256" key="12">
    <source>
        <dbReference type="ARBA" id="ARBA00047899"/>
    </source>
</evidence>
<dbReference type="SMART" id="SM00054">
    <property type="entry name" value="EFh"/>
    <property type="match status" value="4"/>
</dbReference>
<accession>A0A6A3C162</accession>
<protein>
    <recommendedName>
        <fullName evidence="2">non-specific serine/threonine protein kinase</fullName>
        <ecNumber evidence="2">2.7.11.1</ecNumber>
    </recommendedName>
</protein>
<evidence type="ECO:0000256" key="2">
    <source>
        <dbReference type="ARBA" id="ARBA00012513"/>
    </source>
</evidence>
<comment type="caution">
    <text evidence="15">The sequence shown here is derived from an EMBL/GenBank/DDBJ whole genome shotgun (WGS) entry which is preliminary data.</text>
</comment>
<comment type="catalytic activity">
    <reaction evidence="12">
        <text>L-threonyl-[protein] + ATP = O-phospho-L-threonyl-[protein] + ADP + H(+)</text>
        <dbReference type="Rhea" id="RHEA:46608"/>
        <dbReference type="Rhea" id="RHEA-COMP:11060"/>
        <dbReference type="Rhea" id="RHEA-COMP:11605"/>
        <dbReference type="ChEBI" id="CHEBI:15378"/>
        <dbReference type="ChEBI" id="CHEBI:30013"/>
        <dbReference type="ChEBI" id="CHEBI:30616"/>
        <dbReference type="ChEBI" id="CHEBI:61977"/>
        <dbReference type="ChEBI" id="CHEBI:456216"/>
        <dbReference type="EC" id="2.7.11.1"/>
    </reaction>
</comment>
<evidence type="ECO:0000256" key="8">
    <source>
        <dbReference type="ARBA" id="ARBA00022741"/>
    </source>
</evidence>
<dbReference type="FunFam" id="1.10.238.10:FF:000015">
    <property type="entry name" value="Calcium-dependent protein kinase 1"/>
    <property type="match status" value="1"/>
</dbReference>
<dbReference type="InterPro" id="IPR018247">
    <property type="entry name" value="EF_Hand_1_Ca_BS"/>
</dbReference>
<evidence type="ECO:0000256" key="11">
    <source>
        <dbReference type="ARBA" id="ARBA00022840"/>
    </source>
</evidence>
<comment type="similarity">
    <text evidence="1">Belongs to the protein kinase superfamily. CAMK Ser/Thr protein kinase family. CaMK subfamily.</text>
</comment>
<sequence>MLVTDPKKRITAFEVLRHSWVQFGGEAPDEPLDSLVLGRMKQFSAMKKLKKMALRVIAQRLSQEEIAGLKEMFKMIDTDNSGQITFEELQNGLQRFGANLAESEFGARMQAADIDNSGTIDYQEFIAATLHLNMTEREDSLLATFSYFDSDCSGYITQDELQKACQEFGINDIHINELMCEVDQDNDGRIDYNEFVATMHVGNPEFGKGLGSKGLTIGLMETLPVS</sequence>
<dbReference type="AlphaFoldDB" id="A0A6A3C162"/>
<keyword evidence="11" id="KW-0067">ATP-binding</keyword>
<dbReference type="InterPro" id="IPR002048">
    <property type="entry name" value="EF_hand_dom"/>
</dbReference>
<evidence type="ECO:0000256" key="6">
    <source>
        <dbReference type="ARBA" id="ARBA00022723"/>
    </source>
</evidence>
<evidence type="ECO:0000256" key="10">
    <source>
        <dbReference type="ARBA" id="ARBA00022837"/>
    </source>
</evidence>
<keyword evidence="10" id="KW-0106">Calcium</keyword>
<evidence type="ECO:0000313" key="16">
    <source>
        <dbReference type="Proteomes" id="UP000436088"/>
    </source>
</evidence>
<keyword evidence="3" id="KW-0723">Serine/threonine-protein kinase</keyword>
<feature type="domain" description="EF-hand" evidence="14">
    <location>
        <begin position="136"/>
        <end position="171"/>
    </location>
</feature>
<evidence type="ECO:0000256" key="13">
    <source>
        <dbReference type="ARBA" id="ARBA00048679"/>
    </source>
</evidence>
<proteinExistence type="inferred from homology"/>
<keyword evidence="8" id="KW-0547">Nucleotide-binding</keyword>
<dbReference type="Proteomes" id="UP000436088">
    <property type="component" value="Unassembled WGS sequence"/>
</dbReference>
<evidence type="ECO:0000256" key="4">
    <source>
        <dbReference type="ARBA" id="ARBA00022553"/>
    </source>
</evidence>
<keyword evidence="4" id="KW-0597">Phosphoprotein</keyword>
<evidence type="ECO:0000256" key="7">
    <source>
        <dbReference type="ARBA" id="ARBA00022737"/>
    </source>
</evidence>
<gene>
    <name evidence="15" type="ORF">F3Y22_tig00016115pilonHSYRG00007</name>
</gene>
<dbReference type="Gene3D" id="1.10.238.10">
    <property type="entry name" value="EF-hand"/>
    <property type="match status" value="1"/>
</dbReference>
<keyword evidence="9 15" id="KW-0418">Kinase</keyword>
<dbReference type="Pfam" id="PF13499">
    <property type="entry name" value="EF-hand_7"/>
    <property type="match status" value="2"/>
</dbReference>
<dbReference type="SUPFAM" id="SSF47473">
    <property type="entry name" value="EF-hand"/>
    <property type="match status" value="1"/>
</dbReference>
<keyword evidence="16" id="KW-1185">Reference proteome</keyword>
<evidence type="ECO:0000256" key="9">
    <source>
        <dbReference type="ARBA" id="ARBA00022777"/>
    </source>
</evidence>
<feature type="domain" description="EF-hand" evidence="14">
    <location>
        <begin position="100"/>
        <end position="135"/>
    </location>
</feature>
<dbReference type="InterPro" id="IPR050205">
    <property type="entry name" value="CDPK_Ser/Thr_kinases"/>
</dbReference>
<keyword evidence="6" id="KW-0479">Metal-binding</keyword>
<evidence type="ECO:0000256" key="5">
    <source>
        <dbReference type="ARBA" id="ARBA00022679"/>
    </source>
</evidence>
<dbReference type="GO" id="GO:0005509">
    <property type="term" value="F:calcium ion binding"/>
    <property type="evidence" value="ECO:0007669"/>
    <property type="project" value="InterPro"/>
</dbReference>
<dbReference type="GO" id="GO:0005524">
    <property type="term" value="F:ATP binding"/>
    <property type="evidence" value="ECO:0007669"/>
    <property type="project" value="UniProtKB-KW"/>
</dbReference>
<dbReference type="PROSITE" id="PS50222">
    <property type="entry name" value="EF_HAND_2"/>
    <property type="match status" value="4"/>
</dbReference>
<feature type="domain" description="EF-hand" evidence="14">
    <location>
        <begin position="64"/>
        <end position="99"/>
    </location>
</feature>
<evidence type="ECO:0000313" key="15">
    <source>
        <dbReference type="EMBL" id="KAE8721368.1"/>
    </source>
</evidence>
<evidence type="ECO:0000256" key="1">
    <source>
        <dbReference type="ARBA" id="ARBA00005354"/>
    </source>
</evidence>
<reference evidence="15" key="1">
    <citation type="submission" date="2019-09" db="EMBL/GenBank/DDBJ databases">
        <title>Draft genome information of white flower Hibiscus syriacus.</title>
        <authorList>
            <person name="Kim Y.-M."/>
        </authorList>
    </citation>
    <scope>NUCLEOTIDE SEQUENCE [LARGE SCALE GENOMIC DNA]</scope>
    <source>
        <strain evidence="15">YM2019G1</strain>
    </source>
</reference>
<organism evidence="15 16">
    <name type="scientific">Hibiscus syriacus</name>
    <name type="common">Rose of Sharon</name>
    <dbReference type="NCBI Taxonomy" id="106335"/>
    <lineage>
        <taxon>Eukaryota</taxon>
        <taxon>Viridiplantae</taxon>
        <taxon>Streptophyta</taxon>
        <taxon>Embryophyta</taxon>
        <taxon>Tracheophyta</taxon>
        <taxon>Spermatophyta</taxon>
        <taxon>Magnoliopsida</taxon>
        <taxon>eudicotyledons</taxon>
        <taxon>Gunneridae</taxon>
        <taxon>Pentapetalae</taxon>
        <taxon>rosids</taxon>
        <taxon>malvids</taxon>
        <taxon>Malvales</taxon>
        <taxon>Malvaceae</taxon>
        <taxon>Malvoideae</taxon>
        <taxon>Hibiscus</taxon>
    </lineage>
</organism>
<dbReference type="GO" id="GO:0004674">
    <property type="term" value="F:protein serine/threonine kinase activity"/>
    <property type="evidence" value="ECO:0007669"/>
    <property type="project" value="UniProtKB-KW"/>
</dbReference>